<organism evidence="5 6">
    <name type="scientific">Corynespora cassiicola Philippines</name>
    <dbReference type="NCBI Taxonomy" id="1448308"/>
    <lineage>
        <taxon>Eukaryota</taxon>
        <taxon>Fungi</taxon>
        <taxon>Dikarya</taxon>
        <taxon>Ascomycota</taxon>
        <taxon>Pezizomycotina</taxon>
        <taxon>Dothideomycetes</taxon>
        <taxon>Pleosporomycetidae</taxon>
        <taxon>Pleosporales</taxon>
        <taxon>Corynesporascaceae</taxon>
        <taxon>Corynespora</taxon>
    </lineage>
</organism>
<evidence type="ECO:0000256" key="2">
    <source>
        <dbReference type="ARBA" id="ARBA00022946"/>
    </source>
</evidence>
<dbReference type="OrthoDB" id="19619at2759"/>
<proteinExistence type="predicted"/>
<comment type="subcellular location">
    <subcellularLocation>
        <location evidence="1">Mitochondrion</location>
    </subcellularLocation>
</comment>
<evidence type="ECO:0000313" key="5">
    <source>
        <dbReference type="EMBL" id="PSN70064.1"/>
    </source>
</evidence>
<evidence type="ECO:0000256" key="3">
    <source>
        <dbReference type="ARBA" id="ARBA00023128"/>
    </source>
</evidence>
<reference evidence="5 6" key="1">
    <citation type="journal article" date="2018" name="Front. Microbiol.">
        <title>Genome-Wide Analysis of Corynespora cassiicola Leaf Fall Disease Putative Effectors.</title>
        <authorList>
            <person name="Lopez D."/>
            <person name="Ribeiro S."/>
            <person name="Label P."/>
            <person name="Fumanal B."/>
            <person name="Venisse J.S."/>
            <person name="Kohler A."/>
            <person name="de Oliveira R.R."/>
            <person name="Labutti K."/>
            <person name="Lipzen A."/>
            <person name="Lail K."/>
            <person name="Bauer D."/>
            <person name="Ohm R.A."/>
            <person name="Barry K.W."/>
            <person name="Spatafora J."/>
            <person name="Grigoriev I.V."/>
            <person name="Martin F.M."/>
            <person name="Pujade-Renaud V."/>
        </authorList>
    </citation>
    <scope>NUCLEOTIDE SEQUENCE [LARGE SCALE GENOMIC DNA]</scope>
    <source>
        <strain evidence="5 6">Philippines</strain>
    </source>
</reference>
<dbReference type="PANTHER" id="PTHR28554:SF1">
    <property type="entry name" value="LARGE RIBOSOMAL SUBUNIT PROTEIN ML45"/>
    <property type="match status" value="1"/>
</dbReference>
<dbReference type="PANTHER" id="PTHR28554">
    <property type="entry name" value="39S RIBOSOMAL PROTEIN L45, MITOCHONDRIAL"/>
    <property type="match status" value="1"/>
</dbReference>
<dbReference type="Proteomes" id="UP000240883">
    <property type="component" value="Unassembled WGS sequence"/>
</dbReference>
<feature type="region of interest" description="Disordered" evidence="4">
    <location>
        <begin position="257"/>
        <end position="289"/>
    </location>
</feature>
<dbReference type="Pfam" id="PF07961">
    <property type="entry name" value="MBA1"/>
    <property type="match status" value="1"/>
</dbReference>
<keyword evidence="6" id="KW-1185">Reference proteome</keyword>
<dbReference type="EMBL" id="KZ678132">
    <property type="protein sequence ID" value="PSN70064.1"/>
    <property type="molecule type" value="Genomic_DNA"/>
</dbReference>
<dbReference type="Gene3D" id="3.10.450.240">
    <property type="match status" value="1"/>
</dbReference>
<sequence length="347" mass="39894">MSTHLPIRVLRPLQRQCLYQRSTAVGINAARPFSTTSVRPSKHRFKGIKGGRFQAEAAIESNKSRAPATLQKEGLLEGSSLPEDLGIIPGTIVRGAPFSGELPSLFSYDRLRFEYKYLLSLFSGYFSLWKYRTTRRAKPYPTVDFVSTSQVKKVAKQKYQEMYEAFAARELEKIEKICSESLVEQFKERLMRRAPEVKMHFQINKFISVRVISNRAVTLPLPGLPESASRQVVVRIKSEQAKEIKWDSISGINKATRRQGRLTWTPTGSQPEKQEPEHEHEDEEAAHRMPIKRIEKFTEYIILQKRMLRGQEGEWKILSFAEPHTLESIAKDEEYQNQVAEYQASSA</sequence>
<dbReference type="AlphaFoldDB" id="A0A2T2NXC1"/>
<dbReference type="InterPro" id="IPR024621">
    <property type="entry name" value="Mba1"/>
</dbReference>
<dbReference type="InterPro" id="IPR051975">
    <property type="entry name" value="mtLSU_mL45"/>
</dbReference>
<protein>
    <recommendedName>
        <fullName evidence="7">Tim44-like domain-containing protein</fullName>
    </recommendedName>
</protein>
<accession>A0A2T2NXC1</accession>
<keyword evidence="3" id="KW-0496">Mitochondrion</keyword>
<evidence type="ECO:0000256" key="4">
    <source>
        <dbReference type="SAM" id="MobiDB-lite"/>
    </source>
</evidence>
<evidence type="ECO:0000256" key="1">
    <source>
        <dbReference type="ARBA" id="ARBA00004173"/>
    </source>
</evidence>
<evidence type="ECO:0000313" key="6">
    <source>
        <dbReference type="Proteomes" id="UP000240883"/>
    </source>
</evidence>
<evidence type="ECO:0008006" key="7">
    <source>
        <dbReference type="Google" id="ProtNLM"/>
    </source>
</evidence>
<dbReference type="GO" id="GO:0005743">
    <property type="term" value="C:mitochondrial inner membrane"/>
    <property type="evidence" value="ECO:0007669"/>
    <property type="project" value="InterPro"/>
</dbReference>
<dbReference type="GO" id="GO:0032979">
    <property type="term" value="P:protein insertion into mitochondrial inner membrane from matrix"/>
    <property type="evidence" value="ECO:0007669"/>
    <property type="project" value="InterPro"/>
</dbReference>
<name>A0A2T2NXC1_CORCC</name>
<gene>
    <name evidence="5" type="ORF">BS50DRAFT_571379</name>
</gene>
<keyword evidence="2" id="KW-0809">Transit peptide</keyword>